<evidence type="ECO:0000313" key="2">
    <source>
        <dbReference type="EMBL" id="SFH05330.1"/>
    </source>
</evidence>
<dbReference type="Proteomes" id="UP000198876">
    <property type="component" value="Unassembled WGS sequence"/>
</dbReference>
<evidence type="ECO:0000256" key="1">
    <source>
        <dbReference type="SAM" id="MobiDB-lite"/>
    </source>
</evidence>
<dbReference type="EMBL" id="FOOQ01000010">
    <property type="protein sequence ID" value="SFH05330.1"/>
    <property type="molecule type" value="Genomic_DNA"/>
</dbReference>
<dbReference type="RefSeq" id="WP_092894040.1">
    <property type="nucleotide sequence ID" value="NZ_FOOQ01000010.1"/>
</dbReference>
<feature type="region of interest" description="Disordered" evidence="1">
    <location>
        <begin position="22"/>
        <end position="95"/>
    </location>
</feature>
<gene>
    <name evidence="2" type="ORF">SAMN04488063_0021</name>
</gene>
<accession>A0A1I2WVH6</accession>
<organism evidence="2 3">
    <name type="scientific">Halopelagius inordinatus</name>
    <dbReference type="NCBI Taxonomy" id="553467"/>
    <lineage>
        <taxon>Archaea</taxon>
        <taxon>Methanobacteriati</taxon>
        <taxon>Methanobacteriota</taxon>
        <taxon>Stenosarchaea group</taxon>
        <taxon>Halobacteria</taxon>
        <taxon>Halobacteriales</taxon>
        <taxon>Haloferacaceae</taxon>
    </lineage>
</organism>
<keyword evidence="3" id="KW-1185">Reference proteome</keyword>
<protein>
    <submittedName>
        <fullName evidence="2">Uncharacterized protein</fullName>
    </submittedName>
</protein>
<dbReference type="STRING" id="553467.SAMN04488063_0021"/>
<reference evidence="3" key="1">
    <citation type="submission" date="2016-10" db="EMBL/GenBank/DDBJ databases">
        <authorList>
            <person name="Varghese N."/>
            <person name="Submissions S."/>
        </authorList>
    </citation>
    <scope>NUCLEOTIDE SEQUENCE [LARGE SCALE GENOMIC DNA]</scope>
    <source>
        <strain evidence="3">CGMCC 1.7739</strain>
    </source>
</reference>
<feature type="compositionally biased region" description="Basic and acidic residues" evidence="1">
    <location>
        <begin position="39"/>
        <end position="48"/>
    </location>
</feature>
<evidence type="ECO:0000313" key="3">
    <source>
        <dbReference type="Proteomes" id="UP000198876"/>
    </source>
</evidence>
<name>A0A1I2WVH6_9EURY</name>
<sequence length="182" mass="19708">MPDPPTDLTDASHAELRALVEEHPDDSIGQLADSILAARGEEKGDDRQTNPGVDAPKPADPELEPMSNDTPDDETTTEQRETTAEPNPWAEVGPALAHDDVMEARFGLEDTLREIEATLRAGDTPTAEQVNELREELHGLQAFTEQTLAVVADGTEPWARGLNQRVSIGTLREQAVTPGGDR</sequence>
<dbReference type="AlphaFoldDB" id="A0A1I2WVH6"/>
<proteinExistence type="predicted"/>